<protein>
    <submittedName>
        <fullName evidence="1">Uncharacterized protein</fullName>
    </submittedName>
</protein>
<organism evidence="1 2">
    <name type="scientific">Paenibacillus rigui</name>
    <dbReference type="NCBI Taxonomy" id="554312"/>
    <lineage>
        <taxon>Bacteria</taxon>
        <taxon>Bacillati</taxon>
        <taxon>Bacillota</taxon>
        <taxon>Bacilli</taxon>
        <taxon>Bacillales</taxon>
        <taxon>Paenibacillaceae</taxon>
        <taxon>Paenibacillus</taxon>
    </lineage>
</organism>
<gene>
    <name evidence="1" type="ORF">CF651_10545</name>
</gene>
<name>A0A229USQ1_9BACL</name>
<dbReference type="AlphaFoldDB" id="A0A229USQ1"/>
<dbReference type="OrthoDB" id="2112831at2"/>
<accession>A0A229USQ1</accession>
<evidence type="ECO:0000313" key="2">
    <source>
        <dbReference type="Proteomes" id="UP000215509"/>
    </source>
</evidence>
<dbReference type="Pfam" id="PF20074">
    <property type="entry name" value="DUF6470"/>
    <property type="match status" value="1"/>
</dbReference>
<dbReference type="RefSeq" id="WP_094014820.1">
    <property type="nucleotide sequence ID" value="NZ_NMQW01000015.1"/>
</dbReference>
<proteinExistence type="predicted"/>
<sequence>MNLQRLSIHQTYGQIGIQTNNASAEIESPQGDLKIEQHPAEMNFHSEPGKLEIDSSAAWAALGKGGHMAWMNSIYSQLPGVFRQALAKIAEDGNRAAQITNKSNAFAEIAKGEAFSTSGIQYVGPAGLNNVKIHYEPQQIETNIEPVKPTIQYTPVKPQVTFVPGSVDIYMKQMNSIDIQVSSYDWYK</sequence>
<dbReference type="InterPro" id="IPR045527">
    <property type="entry name" value="DUF6470"/>
</dbReference>
<evidence type="ECO:0000313" key="1">
    <source>
        <dbReference type="EMBL" id="OXM86363.1"/>
    </source>
</evidence>
<comment type="caution">
    <text evidence="1">The sequence shown here is derived from an EMBL/GenBank/DDBJ whole genome shotgun (WGS) entry which is preliminary data.</text>
</comment>
<keyword evidence="2" id="KW-1185">Reference proteome</keyword>
<dbReference type="Proteomes" id="UP000215509">
    <property type="component" value="Unassembled WGS sequence"/>
</dbReference>
<dbReference type="EMBL" id="NMQW01000015">
    <property type="protein sequence ID" value="OXM86363.1"/>
    <property type="molecule type" value="Genomic_DNA"/>
</dbReference>
<reference evidence="1 2" key="1">
    <citation type="submission" date="2017-07" db="EMBL/GenBank/DDBJ databases">
        <title>Genome sequencing and assembly of Paenibacillus rigui.</title>
        <authorList>
            <person name="Mayilraj S."/>
        </authorList>
    </citation>
    <scope>NUCLEOTIDE SEQUENCE [LARGE SCALE GENOMIC DNA]</scope>
    <source>
        <strain evidence="1 2">JCM 16352</strain>
    </source>
</reference>